<dbReference type="SMART" id="SM00064">
    <property type="entry name" value="FYVE"/>
    <property type="match status" value="1"/>
</dbReference>
<dbReference type="InterPro" id="IPR011011">
    <property type="entry name" value="Znf_FYVE_PHD"/>
</dbReference>
<dbReference type="InterPro" id="IPR013591">
    <property type="entry name" value="Brevis_radix_dom"/>
</dbReference>
<dbReference type="PROSITE" id="PS00626">
    <property type="entry name" value="RCC1_2"/>
    <property type="match status" value="1"/>
</dbReference>
<dbReference type="InterPro" id="IPR017455">
    <property type="entry name" value="Znf_FYVE-rel"/>
</dbReference>
<evidence type="ECO:0000256" key="4">
    <source>
        <dbReference type="ARBA" id="ARBA00022833"/>
    </source>
</evidence>
<keyword evidence="1" id="KW-0479">Metal-binding</keyword>
<name>A0AAE1KH53_9FABA</name>
<sequence>MTMGDSESFPAFPLDRAVEQAIVSIKEGAYLLKCGQRGKPKLCLFRLSPDEKTLIRCSGQKEKHLQLSEITRIVQEQGNIRSQRLSQFVKDCHSFSLIYANGERSLDLICKDKAQATSWLVGLRAVISRPQHSRTLSSLRTRKGVQSCVNSPAGFFRRKKNLGLLEDTVDFAQVHSLHVSPNFSLSERCFSEGLSDASDSIYSSESFPYNSQSIMDIKVPGSAHVDPDFLNKNGSVYSDTEYEKNSSYRRLPRPSSPHVGNNNALKDVMVWGEEIVGGDNNVHSTLPKLLESTVMLDVKDIALGGKHAVLVTSQGEVFCWGQGKGGRLGHKIDIDISSPKIVDSLNGVHVKSVACGEYHTCALTDTGVVYTWGNDGGCTDSADCGKSRSQWIPHRLSGPLDGLRIFSIACGEWHTAIVSCCGRLFTCGDGTFGVLGHGNLQRISQPKEVESLQGKRVRSVACGSWHTAAIVELMSPRCKYSTSCKLFTWGDGDGGRLGHADNGRKLLPTCVTQLVDYDFVQVSCGRMLTVALTNLGKVFTIGSKVHGQLGNSHAKEKTATLVEGHLKQEFVKQISCGSYHVAVLTSSGSVYTWGEGTHGQLGLGDTKDRYSPSFVEALKDRQIESIACGSSFTAAICLHKPVSIADQSACSSCELPFGFRRKRHNCYNCGLLFCNSCSNNKVTNASLALSRNKAFRVCDRCFHKCQGIAHSSKVFKLQNYSSMQQLKHWSKFPDLTENGGETAGSPRSLSSFSQSCYMKSIPSGRKDWKNQQESQKHVENFSSLMGGVPQWGKVSCPDMFKTNYTENSFMHFSSLKNKLASSNPLRLESLISRIPNAEKDMPKSDKVLVEVQRLRAMVGKLEEKCKLQKSMLHEYQEKIEKSMSLAKEEAAKYRAAKEVIRVLTSKLQTISEKHEAIQEGKVAVVPYLSDVDTPRSYNLDIQSDSPILFSDKLRSKFGRSKFLQSGKSRENFQVTGVQQSQQDGNKGSNDEWKEEQYNPGVYITLTSLPSGEIGLKRLRFSRKRFSEQEAEQWWEENQARVCSDYGIEGFSNNSQTQV</sequence>
<dbReference type="InterPro" id="IPR000306">
    <property type="entry name" value="Znf_FYVE"/>
</dbReference>
<evidence type="ECO:0000256" key="7">
    <source>
        <dbReference type="SAM" id="MobiDB-lite"/>
    </source>
</evidence>
<dbReference type="Pfam" id="PF01363">
    <property type="entry name" value="FYVE"/>
    <property type="match status" value="1"/>
</dbReference>
<evidence type="ECO:0000259" key="9">
    <source>
        <dbReference type="PROSITE" id="PS51514"/>
    </source>
</evidence>
<reference evidence="10" key="1">
    <citation type="submission" date="2023-10" db="EMBL/GenBank/DDBJ databases">
        <title>Chromosome-level genome of the transformable northern wattle, Acacia crassicarpa.</title>
        <authorList>
            <person name="Massaro I."/>
            <person name="Sinha N.R."/>
            <person name="Poethig S."/>
            <person name="Leichty A.R."/>
        </authorList>
    </citation>
    <scope>NUCLEOTIDE SEQUENCE</scope>
    <source>
        <strain evidence="10">Acra3RX</strain>
        <tissue evidence="10">Leaf</tissue>
    </source>
</reference>
<keyword evidence="11" id="KW-1185">Reference proteome</keyword>
<comment type="caution">
    <text evidence="10">The sequence shown here is derived from an EMBL/GenBank/DDBJ whole genome shotgun (WGS) entry which is preliminary data.</text>
</comment>
<dbReference type="Gene3D" id="3.30.40.10">
    <property type="entry name" value="Zinc/RING finger domain, C3HC4 (zinc finger)"/>
    <property type="match status" value="1"/>
</dbReference>
<dbReference type="InterPro" id="IPR011993">
    <property type="entry name" value="PH-like_dom_sf"/>
</dbReference>
<feature type="domain" description="BRX" evidence="9">
    <location>
        <begin position="991"/>
        <end position="1046"/>
    </location>
</feature>
<dbReference type="SMART" id="SM00233">
    <property type="entry name" value="PH"/>
    <property type="match status" value="1"/>
</dbReference>
<feature type="repeat" description="RCC1" evidence="6">
    <location>
        <begin position="536"/>
        <end position="587"/>
    </location>
</feature>
<dbReference type="InterPro" id="IPR058923">
    <property type="entry name" value="RCC1-like_dom"/>
</dbReference>
<dbReference type="InterPro" id="IPR013083">
    <property type="entry name" value="Znf_RING/FYVE/PHD"/>
</dbReference>
<feature type="region of interest" description="Disordered" evidence="7">
    <location>
        <begin position="973"/>
        <end position="993"/>
    </location>
</feature>
<keyword evidence="3 5" id="KW-0863">Zinc-finger</keyword>
<feature type="repeat" description="RCC1" evidence="6">
    <location>
        <begin position="422"/>
        <end position="473"/>
    </location>
</feature>
<feature type="domain" description="FYVE-type" evidence="8">
    <location>
        <begin position="644"/>
        <end position="706"/>
    </location>
</feature>
<dbReference type="InterPro" id="IPR000408">
    <property type="entry name" value="Reg_chr_condens"/>
</dbReference>
<dbReference type="Pfam" id="PF25390">
    <property type="entry name" value="WD40_RLD"/>
    <property type="match status" value="1"/>
</dbReference>
<dbReference type="PRINTS" id="PR00633">
    <property type="entry name" value="RCCNDNSATION"/>
</dbReference>
<evidence type="ECO:0000313" key="10">
    <source>
        <dbReference type="EMBL" id="KAK4274984.1"/>
    </source>
</evidence>
<dbReference type="Gene3D" id="2.30.29.30">
    <property type="entry name" value="Pleckstrin-homology domain (PH domain)/Phosphotyrosine-binding domain (PTB)"/>
    <property type="match status" value="1"/>
</dbReference>
<accession>A0AAE1KH53</accession>
<dbReference type="Pfam" id="PF16457">
    <property type="entry name" value="PH_12"/>
    <property type="match status" value="1"/>
</dbReference>
<dbReference type="Gene3D" id="2.130.10.30">
    <property type="entry name" value="Regulator of chromosome condensation 1/beta-lactamase-inhibitor protein II"/>
    <property type="match status" value="2"/>
</dbReference>
<evidence type="ECO:0000256" key="2">
    <source>
        <dbReference type="ARBA" id="ARBA00022737"/>
    </source>
</evidence>
<organism evidence="10 11">
    <name type="scientific">Acacia crassicarpa</name>
    <name type="common">northern wattle</name>
    <dbReference type="NCBI Taxonomy" id="499986"/>
    <lineage>
        <taxon>Eukaryota</taxon>
        <taxon>Viridiplantae</taxon>
        <taxon>Streptophyta</taxon>
        <taxon>Embryophyta</taxon>
        <taxon>Tracheophyta</taxon>
        <taxon>Spermatophyta</taxon>
        <taxon>Magnoliopsida</taxon>
        <taxon>eudicotyledons</taxon>
        <taxon>Gunneridae</taxon>
        <taxon>Pentapetalae</taxon>
        <taxon>rosids</taxon>
        <taxon>fabids</taxon>
        <taxon>Fabales</taxon>
        <taxon>Fabaceae</taxon>
        <taxon>Caesalpinioideae</taxon>
        <taxon>mimosoid clade</taxon>
        <taxon>Acacieae</taxon>
        <taxon>Acacia</taxon>
    </lineage>
</organism>
<dbReference type="PROSITE" id="PS50012">
    <property type="entry name" value="RCC1_3"/>
    <property type="match status" value="6"/>
</dbReference>
<dbReference type="PANTHER" id="PTHR22870:SF350">
    <property type="entry name" value="F12P19.9 PROTEIN"/>
    <property type="match status" value="1"/>
</dbReference>
<evidence type="ECO:0000256" key="5">
    <source>
        <dbReference type="PROSITE-ProRule" id="PRU00091"/>
    </source>
</evidence>
<dbReference type="PROSITE" id="PS51514">
    <property type="entry name" value="BRX"/>
    <property type="match status" value="1"/>
</dbReference>
<dbReference type="InterPro" id="IPR051210">
    <property type="entry name" value="Ub_ligase/GEF_domain"/>
</dbReference>
<dbReference type="AlphaFoldDB" id="A0AAE1KH53"/>
<proteinExistence type="predicted"/>
<evidence type="ECO:0000256" key="6">
    <source>
        <dbReference type="PROSITE-ProRule" id="PRU00235"/>
    </source>
</evidence>
<dbReference type="EMBL" id="JAWXYG010000004">
    <property type="protein sequence ID" value="KAK4274984.1"/>
    <property type="molecule type" value="Genomic_DNA"/>
</dbReference>
<feature type="repeat" description="RCC1" evidence="6">
    <location>
        <begin position="588"/>
        <end position="639"/>
    </location>
</feature>
<dbReference type="Pfam" id="PF08381">
    <property type="entry name" value="BRX"/>
    <property type="match status" value="1"/>
</dbReference>
<gene>
    <name evidence="10" type="ORF">QN277_018134</name>
</gene>
<feature type="repeat" description="RCC1" evidence="6">
    <location>
        <begin position="315"/>
        <end position="366"/>
    </location>
</feature>
<dbReference type="CDD" id="cd13365">
    <property type="entry name" value="PH_PLC_plant-like"/>
    <property type="match status" value="1"/>
</dbReference>
<evidence type="ECO:0000259" key="8">
    <source>
        <dbReference type="PROSITE" id="PS50178"/>
    </source>
</evidence>
<dbReference type="SUPFAM" id="SSF50729">
    <property type="entry name" value="PH domain-like"/>
    <property type="match status" value="1"/>
</dbReference>
<evidence type="ECO:0000313" key="11">
    <source>
        <dbReference type="Proteomes" id="UP001293593"/>
    </source>
</evidence>
<dbReference type="PANTHER" id="PTHR22870">
    <property type="entry name" value="REGULATOR OF CHROMOSOME CONDENSATION"/>
    <property type="match status" value="1"/>
</dbReference>
<dbReference type="SUPFAM" id="SSF57903">
    <property type="entry name" value="FYVE/PHD zinc finger"/>
    <property type="match status" value="1"/>
</dbReference>
<dbReference type="InterPro" id="IPR001849">
    <property type="entry name" value="PH_domain"/>
</dbReference>
<feature type="compositionally biased region" description="Polar residues" evidence="7">
    <location>
        <begin position="973"/>
        <end position="987"/>
    </location>
</feature>
<feature type="repeat" description="RCC1" evidence="6">
    <location>
        <begin position="484"/>
        <end position="535"/>
    </location>
</feature>
<dbReference type="GO" id="GO:0008270">
    <property type="term" value="F:zinc ion binding"/>
    <property type="evidence" value="ECO:0007669"/>
    <property type="project" value="UniProtKB-KW"/>
</dbReference>
<protein>
    <submittedName>
        <fullName evidence="10">Uncharacterized protein</fullName>
    </submittedName>
</protein>
<evidence type="ECO:0000256" key="3">
    <source>
        <dbReference type="ARBA" id="ARBA00022771"/>
    </source>
</evidence>
<dbReference type="Proteomes" id="UP001293593">
    <property type="component" value="Unassembled WGS sequence"/>
</dbReference>
<dbReference type="SUPFAM" id="SSF50985">
    <property type="entry name" value="RCC1/BLIP-II"/>
    <property type="match status" value="1"/>
</dbReference>
<keyword evidence="4" id="KW-0862">Zinc</keyword>
<feature type="repeat" description="RCC1" evidence="6">
    <location>
        <begin position="367"/>
        <end position="421"/>
    </location>
</feature>
<dbReference type="PROSITE" id="PS50178">
    <property type="entry name" value="ZF_FYVE"/>
    <property type="match status" value="1"/>
</dbReference>
<dbReference type="InterPro" id="IPR009091">
    <property type="entry name" value="RCC1/BLIP-II"/>
</dbReference>
<keyword evidence="2" id="KW-0677">Repeat</keyword>
<evidence type="ECO:0000256" key="1">
    <source>
        <dbReference type="ARBA" id="ARBA00022723"/>
    </source>
</evidence>